<evidence type="ECO:0000313" key="4">
    <source>
        <dbReference type="Proteomes" id="UP000179734"/>
    </source>
</evidence>
<sequence length="199" mass="21989">MQNSFLHTDGALYECFGQPVVNIPETIDANVRLVNAARAAKKPVVFTRHRFRPVYVDAGVMVAHSYRTVLDGALLAGTWDSAIVDPLEPRHEELVVDKSRMDGFYNTDLELILRGYSARRIAVAGVVTNACVETTTRSASMRDFDVTVLSDCCSTYSDRDQQNALEVLARYGFAKVCALAEFLTSSTQQAAKLSDTETR</sequence>
<protein>
    <recommendedName>
        <fullName evidence="2">Isochorismatase-like domain-containing protein</fullName>
    </recommendedName>
</protein>
<dbReference type="Pfam" id="PF00857">
    <property type="entry name" value="Isochorismatase"/>
    <property type="match status" value="1"/>
</dbReference>
<dbReference type="PANTHER" id="PTHR43540">
    <property type="entry name" value="PEROXYUREIDOACRYLATE/UREIDOACRYLATE AMIDOHYDROLASE-RELATED"/>
    <property type="match status" value="1"/>
</dbReference>
<dbReference type="EMBL" id="MLQM01000021">
    <property type="protein sequence ID" value="OHV05215.1"/>
    <property type="molecule type" value="Genomic_DNA"/>
</dbReference>
<name>A0A1S1NM65_9MYCO</name>
<accession>A0A1S1NM65</accession>
<reference evidence="3 4" key="1">
    <citation type="submission" date="2016-10" db="EMBL/GenBank/DDBJ databases">
        <title>Genome sequence of Mycobacterium talmonii.</title>
        <authorList>
            <person name="Greninger A.L."/>
            <person name="Elliott B."/>
            <person name="Vasireddy S."/>
            <person name="Vasireddy R."/>
        </authorList>
    </citation>
    <scope>NUCLEOTIDE SEQUENCE [LARGE SCALE GENOMIC DNA]</scope>
    <source>
        <strain evidence="4">NE-TNMC-100812</strain>
    </source>
</reference>
<dbReference type="InterPro" id="IPR000868">
    <property type="entry name" value="Isochorismatase-like_dom"/>
</dbReference>
<feature type="domain" description="Isochorismatase-like" evidence="2">
    <location>
        <begin position="1"/>
        <end position="180"/>
    </location>
</feature>
<dbReference type="Proteomes" id="UP000179734">
    <property type="component" value="Unassembled WGS sequence"/>
</dbReference>
<dbReference type="InterPro" id="IPR036380">
    <property type="entry name" value="Isochorismatase-like_sf"/>
</dbReference>
<keyword evidence="4" id="KW-1185">Reference proteome</keyword>
<dbReference type="SUPFAM" id="SSF52499">
    <property type="entry name" value="Isochorismatase-like hydrolases"/>
    <property type="match status" value="1"/>
</dbReference>
<organism evidence="3 4">
    <name type="scientific">Mycobacterium talmoniae</name>
    <dbReference type="NCBI Taxonomy" id="1858794"/>
    <lineage>
        <taxon>Bacteria</taxon>
        <taxon>Bacillati</taxon>
        <taxon>Actinomycetota</taxon>
        <taxon>Actinomycetes</taxon>
        <taxon>Mycobacteriales</taxon>
        <taxon>Mycobacteriaceae</taxon>
        <taxon>Mycobacterium</taxon>
    </lineage>
</organism>
<evidence type="ECO:0000259" key="2">
    <source>
        <dbReference type="Pfam" id="PF00857"/>
    </source>
</evidence>
<dbReference type="CDD" id="cd00431">
    <property type="entry name" value="cysteine_hydrolases"/>
    <property type="match status" value="1"/>
</dbReference>
<dbReference type="InterPro" id="IPR050272">
    <property type="entry name" value="Isochorismatase-like_hydrls"/>
</dbReference>
<keyword evidence="1" id="KW-0378">Hydrolase</keyword>
<dbReference type="AlphaFoldDB" id="A0A1S1NM65"/>
<proteinExistence type="predicted"/>
<gene>
    <name evidence="3" type="ORF">BKN37_06520</name>
</gene>
<evidence type="ECO:0000256" key="1">
    <source>
        <dbReference type="ARBA" id="ARBA00022801"/>
    </source>
</evidence>
<comment type="caution">
    <text evidence="3">The sequence shown here is derived from an EMBL/GenBank/DDBJ whole genome shotgun (WGS) entry which is preliminary data.</text>
</comment>
<evidence type="ECO:0000313" key="3">
    <source>
        <dbReference type="EMBL" id="OHV05215.1"/>
    </source>
</evidence>
<dbReference type="PANTHER" id="PTHR43540:SF6">
    <property type="entry name" value="ISOCHORISMATASE-LIKE DOMAIN-CONTAINING PROTEIN"/>
    <property type="match status" value="1"/>
</dbReference>
<dbReference type="Gene3D" id="3.40.50.850">
    <property type="entry name" value="Isochorismatase-like"/>
    <property type="match status" value="1"/>
</dbReference>
<dbReference type="GO" id="GO:0016787">
    <property type="term" value="F:hydrolase activity"/>
    <property type="evidence" value="ECO:0007669"/>
    <property type="project" value="UniProtKB-KW"/>
</dbReference>